<dbReference type="Gene3D" id="1.20.5.1200">
    <property type="entry name" value="Alpha-tocopherol transfer"/>
    <property type="match status" value="1"/>
</dbReference>
<sequence>MGYRELSPVLQEIAEKELNENSSRIREDLEYIRDWINKEPHLNARTDDQFLLSFLRGCKFSLHRTQAKLDYYYTVKTIVTELFSNRDPYDRDIQEALRFGSVLPLPNTEYPGGPRIILLRSSVLNSQNNFYLMYFKILLMMLDVLLLEDDNFTVSGVIFWSDGRNTSMRDIMHLTPALLKKMQGISEKAYPLRMKAVHSTSCPPMAESLFNLSKSLAPAKQSQRMFMYSEANHEQFCKKIPIQLQPQEYGGENGSVKTLTEIWKNKIESYSKWFLEDMQYGTNEELRTGAPKTSANLFGVEGTFRKLDID</sequence>
<evidence type="ECO:0000313" key="3">
    <source>
        <dbReference type="Proteomes" id="UP001329430"/>
    </source>
</evidence>
<feature type="domain" description="CRAL-TRIO" evidence="1">
    <location>
        <begin position="90"/>
        <end position="257"/>
    </location>
</feature>
<comment type="caution">
    <text evidence="2">The sequence shown here is derived from an EMBL/GenBank/DDBJ whole genome shotgun (WGS) entry which is preliminary data.</text>
</comment>
<evidence type="ECO:0000313" key="2">
    <source>
        <dbReference type="EMBL" id="KAK5646356.1"/>
    </source>
</evidence>
<dbReference type="PANTHER" id="PTHR10174">
    <property type="entry name" value="ALPHA-TOCOPHEROL TRANSFER PROTEIN-RELATED"/>
    <property type="match status" value="1"/>
</dbReference>
<dbReference type="GO" id="GO:1902936">
    <property type="term" value="F:phosphatidylinositol bisphosphate binding"/>
    <property type="evidence" value="ECO:0007669"/>
    <property type="project" value="TreeGrafter"/>
</dbReference>
<reference evidence="2 3" key="1">
    <citation type="journal article" date="2024" name="Insects">
        <title>An Improved Chromosome-Level Genome Assembly of the Firefly Pyrocoelia pectoralis.</title>
        <authorList>
            <person name="Fu X."/>
            <person name="Meyer-Rochow V.B."/>
            <person name="Ballantyne L."/>
            <person name="Zhu X."/>
        </authorList>
    </citation>
    <scope>NUCLEOTIDE SEQUENCE [LARGE SCALE GENOMIC DNA]</scope>
    <source>
        <strain evidence="2">XCY_ONT2</strain>
    </source>
</reference>
<dbReference type="InterPro" id="IPR036865">
    <property type="entry name" value="CRAL-TRIO_dom_sf"/>
</dbReference>
<dbReference type="PROSITE" id="PS50191">
    <property type="entry name" value="CRAL_TRIO"/>
    <property type="match status" value="1"/>
</dbReference>
<dbReference type="SUPFAM" id="SSF46938">
    <property type="entry name" value="CRAL/TRIO N-terminal domain"/>
    <property type="match status" value="1"/>
</dbReference>
<dbReference type="Gene3D" id="3.40.525.10">
    <property type="entry name" value="CRAL-TRIO lipid binding domain"/>
    <property type="match status" value="1"/>
</dbReference>
<dbReference type="InterPro" id="IPR001251">
    <property type="entry name" value="CRAL-TRIO_dom"/>
</dbReference>
<dbReference type="Proteomes" id="UP001329430">
    <property type="component" value="Chromosome 3"/>
</dbReference>
<dbReference type="SUPFAM" id="SSF52087">
    <property type="entry name" value="CRAL/TRIO domain"/>
    <property type="match status" value="1"/>
</dbReference>
<evidence type="ECO:0000259" key="1">
    <source>
        <dbReference type="PROSITE" id="PS50191"/>
    </source>
</evidence>
<dbReference type="AlphaFoldDB" id="A0AAN7ZRH6"/>
<dbReference type="InterPro" id="IPR036273">
    <property type="entry name" value="CRAL/TRIO_N_dom_sf"/>
</dbReference>
<protein>
    <recommendedName>
        <fullName evidence="1">CRAL-TRIO domain-containing protein</fullName>
    </recommendedName>
</protein>
<gene>
    <name evidence="2" type="ORF">RI129_004820</name>
</gene>
<name>A0AAN7ZRH6_9COLE</name>
<keyword evidence="3" id="KW-1185">Reference proteome</keyword>
<organism evidence="2 3">
    <name type="scientific">Pyrocoelia pectoralis</name>
    <dbReference type="NCBI Taxonomy" id="417401"/>
    <lineage>
        <taxon>Eukaryota</taxon>
        <taxon>Metazoa</taxon>
        <taxon>Ecdysozoa</taxon>
        <taxon>Arthropoda</taxon>
        <taxon>Hexapoda</taxon>
        <taxon>Insecta</taxon>
        <taxon>Pterygota</taxon>
        <taxon>Neoptera</taxon>
        <taxon>Endopterygota</taxon>
        <taxon>Coleoptera</taxon>
        <taxon>Polyphaga</taxon>
        <taxon>Elateriformia</taxon>
        <taxon>Elateroidea</taxon>
        <taxon>Lampyridae</taxon>
        <taxon>Lampyrinae</taxon>
        <taxon>Pyrocoelia</taxon>
    </lineage>
</organism>
<dbReference type="PANTHER" id="PTHR10174:SF216">
    <property type="entry name" value="CRAL-TRIO DOMAIN-CONTAINING PROTEIN-RELATED"/>
    <property type="match status" value="1"/>
</dbReference>
<dbReference type="Pfam" id="PF00650">
    <property type="entry name" value="CRAL_TRIO"/>
    <property type="match status" value="1"/>
</dbReference>
<dbReference type="PRINTS" id="PR00180">
    <property type="entry name" value="CRETINALDHBP"/>
</dbReference>
<dbReference type="EMBL" id="JAVRBK010000003">
    <property type="protein sequence ID" value="KAK5646356.1"/>
    <property type="molecule type" value="Genomic_DNA"/>
</dbReference>
<proteinExistence type="predicted"/>
<dbReference type="Gene3D" id="1.10.8.20">
    <property type="entry name" value="N-terminal domain of phosphatidylinositol transfer protein sec14p"/>
    <property type="match status" value="1"/>
</dbReference>
<accession>A0AAN7ZRH6</accession>
<dbReference type="GO" id="GO:0016020">
    <property type="term" value="C:membrane"/>
    <property type="evidence" value="ECO:0007669"/>
    <property type="project" value="TreeGrafter"/>
</dbReference>